<evidence type="ECO:0000256" key="12">
    <source>
        <dbReference type="HAMAP-Rule" id="MF_00041"/>
    </source>
</evidence>
<dbReference type="InterPro" id="IPR014729">
    <property type="entry name" value="Rossmann-like_a/b/a_fold"/>
</dbReference>
<keyword evidence="9 12" id="KW-0067">ATP-binding</keyword>
<evidence type="ECO:0000256" key="3">
    <source>
        <dbReference type="ARBA" id="ARBA00011245"/>
    </source>
</evidence>
<evidence type="ECO:0000256" key="2">
    <source>
        <dbReference type="ARBA" id="ARBA00005594"/>
    </source>
</evidence>
<dbReference type="InterPro" id="IPR015273">
    <property type="entry name" value="Cys-tRNA-synt_Ia_DALR"/>
</dbReference>
<dbReference type="NCBIfam" id="TIGR00435">
    <property type="entry name" value="cysS"/>
    <property type="match status" value="1"/>
</dbReference>
<dbReference type="InterPro" id="IPR015803">
    <property type="entry name" value="Cys-tRNA-ligase"/>
</dbReference>
<dbReference type="RefSeq" id="WP_286355496.1">
    <property type="nucleotide sequence ID" value="NZ_AP027079.1"/>
</dbReference>
<sequence>MKKMRRQISLFNTLTRRIEPVVPVVPGTVSLYTCGPTVYNFAHIGNLRTFLFQDLLKRTFQAAGHEVRHCMNITDVEDKIIRDSQGALPADASNEARHEAMRALTDRFTGIFLEDLETLQVQKADFLPRATAYIPQMIGLVQALEAKGLAYPREGSVYYRIAGLPQYGCLAHLDREGMQAGASVDADEYERDSVTDFVLWKAAKSGEPWWDSPWGPGRPGWHIECSAMGLELLGERVDIHSGGVDLIFPHHENEIAQSEGCLGHRWVNHWVHGEFLMVEGQKMAKSLGNFFTLRDLVAKGVDPIALRYAIQSNHYRKVLNFSFEGLRAAENSLKRIRAFRKRMEGEGQPGGGPWAEAIEPATRLGQAREQFWAAMADDLNTPEALAAIFTLISDLNAHDDHAALGREERDAVLAFLDETDAIFAAWPHEEASLDAEVEALIEARRAAKAAKNWPEADRVRDQLKALGIVLEDRKDGTVGWRRG</sequence>
<feature type="binding site" evidence="12">
    <location>
        <position position="285"/>
    </location>
    <ligand>
        <name>ATP</name>
        <dbReference type="ChEBI" id="CHEBI:30616"/>
    </ligand>
</feature>
<comment type="subunit">
    <text evidence="3 12">Monomer.</text>
</comment>
<dbReference type="EC" id="6.1.1.16" evidence="12"/>
<dbReference type="Proteomes" id="UP001242010">
    <property type="component" value="Chromosome"/>
</dbReference>
<evidence type="ECO:0000256" key="5">
    <source>
        <dbReference type="ARBA" id="ARBA00022598"/>
    </source>
</evidence>
<keyword evidence="6 12" id="KW-0479">Metal-binding</keyword>
<keyword evidence="8 12" id="KW-0862">Zinc</keyword>
<feature type="short sequence motif" description="'KMSKS' region" evidence="12">
    <location>
        <begin position="282"/>
        <end position="286"/>
    </location>
</feature>
<dbReference type="Pfam" id="PF23493">
    <property type="entry name" value="CysS_C"/>
    <property type="match status" value="1"/>
</dbReference>
<keyword evidence="10 12" id="KW-0648">Protein biosynthesis</keyword>
<keyword evidence="11 12" id="KW-0030">Aminoacyl-tRNA synthetase</keyword>
<dbReference type="SUPFAM" id="SSF47323">
    <property type="entry name" value="Anticodon-binding domain of a subclass of class I aminoacyl-tRNA synthetases"/>
    <property type="match status" value="1"/>
</dbReference>
<dbReference type="InterPro" id="IPR024909">
    <property type="entry name" value="Cys-tRNA/MSH_ligase"/>
</dbReference>
<dbReference type="PANTHER" id="PTHR10890:SF3">
    <property type="entry name" value="CYSTEINE--TRNA LIGASE, CYTOPLASMIC"/>
    <property type="match status" value="1"/>
</dbReference>
<keyword evidence="7 12" id="KW-0547">Nucleotide-binding</keyword>
<proteinExistence type="inferred from homology"/>
<gene>
    <name evidence="12 14" type="primary">cysS</name>
    <name evidence="14" type="ORF">GETHOR_09610</name>
</gene>
<keyword evidence="15" id="KW-1185">Reference proteome</keyword>
<feature type="binding site" evidence="12">
    <location>
        <position position="225"/>
    </location>
    <ligand>
        <name>Zn(2+)</name>
        <dbReference type="ChEBI" id="CHEBI:29105"/>
    </ligand>
</feature>
<evidence type="ECO:0000259" key="13">
    <source>
        <dbReference type="SMART" id="SM00840"/>
    </source>
</evidence>
<dbReference type="Gene3D" id="3.40.50.620">
    <property type="entry name" value="HUPs"/>
    <property type="match status" value="1"/>
</dbReference>
<dbReference type="Pfam" id="PF01406">
    <property type="entry name" value="tRNA-synt_1e"/>
    <property type="match status" value="1"/>
</dbReference>
<comment type="catalytic activity">
    <reaction evidence="12">
        <text>tRNA(Cys) + L-cysteine + ATP = L-cysteinyl-tRNA(Cys) + AMP + diphosphate</text>
        <dbReference type="Rhea" id="RHEA:17773"/>
        <dbReference type="Rhea" id="RHEA-COMP:9661"/>
        <dbReference type="Rhea" id="RHEA-COMP:9679"/>
        <dbReference type="ChEBI" id="CHEBI:30616"/>
        <dbReference type="ChEBI" id="CHEBI:33019"/>
        <dbReference type="ChEBI" id="CHEBI:35235"/>
        <dbReference type="ChEBI" id="CHEBI:78442"/>
        <dbReference type="ChEBI" id="CHEBI:78517"/>
        <dbReference type="ChEBI" id="CHEBI:456215"/>
        <dbReference type="EC" id="6.1.1.16"/>
    </reaction>
</comment>
<dbReference type="HAMAP" id="MF_00041">
    <property type="entry name" value="Cys_tRNA_synth"/>
    <property type="match status" value="1"/>
</dbReference>
<dbReference type="SUPFAM" id="SSF52374">
    <property type="entry name" value="Nucleotidylyl transferase"/>
    <property type="match status" value="1"/>
</dbReference>
<evidence type="ECO:0000256" key="1">
    <source>
        <dbReference type="ARBA" id="ARBA00004496"/>
    </source>
</evidence>
<protein>
    <recommendedName>
        <fullName evidence="12">Cysteine--tRNA ligase</fullName>
        <ecNumber evidence="12">6.1.1.16</ecNumber>
    </recommendedName>
    <alternativeName>
        <fullName evidence="12">Cysteinyl-tRNA synthetase</fullName>
        <shortName evidence="12">CysRS</shortName>
    </alternativeName>
</protein>
<feature type="binding site" evidence="12">
    <location>
        <position position="34"/>
    </location>
    <ligand>
        <name>Zn(2+)</name>
        <dbReference type="ChEBI" id="CHEBI:29105"/>
    </ligand>
</feature>
<evidence type="ECO:0000256" key="8">
    <source>
        <dbReference type="ARBA" id="ARBA00022833"/>
    </source>
</evidence>
<evidence type="ECO:0000256" key="10">
    <source>
        <dbReference type="ARBA" id="ARBA00022917"/>
    </source>
</evidence>
<name>A0ABM8DPM1_9BACT</name>
<feature type="binding site" evidence="12">
    <location>
        <position position="250"/>
    </location>
    <ligand>
        <name>Zn(2+)</name>
        <dbReference type="ChEBI" id="CHEBI:29105"/>
    </ligand>
</feature>
<dbReference type="GO" id="GO:0016874">
    <property type="term" value="F:ligase activity"/>
    <property type="evidence" value="ECO:0007669"/>
    <property type="project" value="UniProtKB-KW"/>
</dbReference>
<keyword evidence="4 12" id="KW-0963">Cytoplasm</keyword>
<dbReference type="Gene3D" id="1.20.120.1910">
    <property type="entry name" value="Cysteine-tRNA ligase, C-terminal anti-codon recognition domain"/>
    <property type="match status" value="1"/>
</dbReference>
<feature type="domain" description="Cysteinyl-tRNA synthetase class Ia DALR" evidence="13">
    <location>
        <begin position="370"/>
        <end position="431"/>
    </location>
</feature>
<feature type="short sequence motif" description="'HIGH' region" evidence="12">
    <location>
        <begin position="36"/>
        <end position="46"/>
    </location>
</feature>
<accession>A0ABM8DPM1</accession>
<dbReference type="InterPro" id="IPR009080">
    <property type="entry name" value="tRNAsynth_Ia_anticodon-bd"/>
</dbReference>
<dbReference type="InterPro" id="IPR056411">
    <property type="entry name" value="CysS_C"/>
</dbReference>
<comment type="subcellular location">
    <subcellularLocation>
        <location evidence="1 12">Cytoplasm</location>
    </subcellularLocation>
</comment>
<dbReference type="InterPro" id="IPR032678">
    <property type="entry name" value="tRNA-synt_1_cat_dom"/>
</dbReference>
<evidence type="ECO:0000313" key="14">
    <source>
        <dbReference type="EMBL" id="BDU68860.1"/>
    </source>
</evidence>
<evidence type="ECO:0000256" key="11">
    <source>
        <dbReference type="ARBA" id="ARBA00023146"/>
    </source>
</evidence>
<dbReference type="PRINTS" id="PR00983">
    <property type="entry name" value="TRNASYNTHCYS"/>
</dbReference>
<feature type="binding site" evidence="12">
    <location>
        <position position="254"/>
    </location>
    <ligand>
        <name>Zn(2+)</name>
        <dbReference type="ChEBI" id="CHEBI:29105"/>
    </ligand>
</feature>
<dbReference type="CDD" id="cd00672">
    <property type="entry name" value="CysRS_core"/>
    <property type="match status" value="1"/>
</dbReference>
<keyword evidence="5 12" id="KW-0436">Ligase</keyword>
<evidence type="ECO:0000256" key="4">
    <source>
        <dbReference type="ARBA" id="ARBA00022490"/>
    </source>
</evidence>
<evidence type="ECO:0000256" key="7">
    <source>
        <dbReference type="ARBA" id="ARBA00022741"/>
    </source>
</evidence>
<dbReference type="EMBL" id="AP027079">
    <property type="protein sequence ID" value="BDU68860.1"/>
    <property type="molecule type" value="Genomic_DNA"/>
</dbReference>
<evidence type="ECO:0000256" key="6">
    <source>
        <dbReference type="ARBA" id="ARBA00022723"/>
    </source>
</evidence>
<evidence type="ECO:0000256" key="9">
    <source>
        <dbReference type="ARBA" id="ARBA00022840"/>
    </source>
</evidence>
<comment type="cofactor">
    <cofactor evidence="12">
        <name>Zn(2+)</name>
        <dbReference type="ChEBI" id="CHEBI:29105"/>
    </cofactor>
    <text evidence="12">Binds 1 zinc ion per subunit.</text>
</comment>
<dbReference type="SMART" id="SM00840">
    <property type="entry name" value="DALR_2"/>
    <property type="match status" value="1"/>
</dbReference>
<dbReference type="Pfam" id="PF09190">
    <property type="entry name" value="DALR_2"/>
    <property type="match status" value="1"/>
</dbReference>
<dbReference type="PANTHER" id="PTHR10890">
    <property type="entry name" value="CYSTEINYL-TRNA SYNTHETASE"/>
    <property type="match status" value="1"/>
</dbReference>
<reference evidence="15" key="1">
    <citation type="journal article" date="2023" name="Int. J. Syst. Evol. Microbiol.">
        <title>Mesoterricola silvestris gen. nov., sp. nov., Mesoterricola sediminis sp. nov., Geothrix oryzae sp. nov., Geothrix edaphica sp. nov., Geothrix rubra sp. nov., and Geothrix limicola sp. nov., six novel members of Acidobacteriota isolated from soils.</title>
        <authorList>
            <person name="Itoh H."/>
            <person name="Sugisawa Y."/>
            <person name="Mise K."/>
            <person name="Xu Z."/>
            <person name="Kuniyasu M."/>
            <person name="Ushijima N."/>
            <person name="Kawano K."/>
            <person name="Kobayashi E."/>
            <person name="Shiratori Y."/>
            <person name="Masuda Y."/>
            <person name="Senoo K."/>
        </authorList>
    </citation>
    <scope>NUCLEOTIDE SEQUENCE [LARGE SCALE GENOMIC DNA]</scope>
    <source>
        <strain evidence="15">Red222</strain>
    </source>
</reference>
<evidence type="ECO:0000313" key="15">
    <source>
        <dbReference type="Proteomes" id="UP001242010"/>
    </source>
</evidence>
<organism evidence="14 15">
    <name type="scientific">Geothrix oryzae</name>
    <dbReference type="NCBI Taxonomy" id="2927975"/>
    <lineage>
        <taxon>Bacteria</taxon>
        <taxon>Pseudomonadati</taxon>
        <taxon>Acidobacteriota</taxon>
        <taxon>Holophagae</taxon>
        <taxon>Holophagales</taxon>
        <taxon>Holophagaceae</taxon>
        <taxon>Geothrix</taxon>
    </lineage>
</organism>
<comment type="similarity">
    <text evidence="2 12">Belongs to the class-I aminoacyl-tRNA synthetase family.</text>
</comment>